<dbReference type="OMA" id="FIFIYCG"/>
<dbReference type="InParanoid" id="A0A200Q1V7"/>
<dbReference type="AlphaFoldDB" id="A0A200Q1V7"/>
<dbReference type="EMBL" id="MVGT01003301">
    <property type="protein sequence ID" value="OVA04452.1"/>
    <property type="molecule type" value="Genomic_DNA"/>
</dbReference>
<dbReference type="OrthoDB" id="943577at2759"/>
<name>A0A200Q1V7_MACCD</name>
<dbReference type="GO" id="GO:0015095">
    <property type="term" value="F:magnesium ion transmembrane transporter activity"/>
    <property type="evidence" value="ECO:0007669"/>
    <property type="project" value="TreeGrafter"/>
</dbReference>
<dbReference type="Gene3D" id="1.20.58.340">
    <property type="entry name" value="Magnesium transport protein CorA, transmembrane region"/>
    <property type="match status" value="1"/>
</dbReference>
<keyword evidence="4" id="KW-1185">Reference proteome</keyword>
<keyword evidence="2" id="KW-0812">Transmembrane</keyword>
<reference evidence="3 4" key="1">
    <citation type="journal article" date="2017" name="Mol. Plant">
        <title>The Genome of Medicinal Plant Macleaya cordata Provides New Insights into Benzylisoquinoline Alkaloids Metabolism.</title>
        <authorList>
            <person name="Liu X."/>
            <person name="Liu Y."/>
            <person name="Huang P."/>
            <person name="Ma Y."/>
            <person name="Qing Z."/>
            <person name="Tang Q."/>
            <person name="Cao H."/>
            <person name="Cheng P."/>
            <person name="Zheng Y."/>
            <person name="Yuan Z."/>
            <person name="Zhou Y."/>
            <person name="Liu J."/>
            <person name="Tang Z."/>
            <person name="Zhuo Y."/>
            <person name="Zhang Y."/>
            <person name="Yu L."/>
            <person name="Huang J."/>
            <person name="Yang P."/>
            <person name="Peng Q."/>
            <person name="Zhang J."/>
            <person name="Jiang W."/>
            <person name="Zhang Z."/>
            <person name="Lin K."/>
            <person name="Ro D.K."/>
            <person name="Chen X."/>
            <person name="Xiong X."/>
            <person name="Shang Y."/>
            <person name="Huang S."/>
            <person name="Zeng J."/>
        </authorList>
    </citation>
    <scope>NUCLEOTIDE SEQUENCE [LARGE SCALE GENOMIC DNA]</scope>
    <source>
        <strain evidence="4">cv. BLH2017</strain>
        <tissue evidence="3">Root</tissue>
    </source>
</reference>
<gene>
    <name evidence="3" type="ORF">BVC80_1717g12</name>
</gene>
<evidence type="ECO:0000313" key="3">
    <source>
        <dbReference type="EMBL" id="OVA04452.1"/>
    </source>
</evidence>
<sequence length="103" mass="11307">MREYVDDTEDYINIMLDDKQNQLLQMGVLLSTATLMLSAAIVVVGVFGINIHIKLFEAPTGVDPANDPSYSVKFLQTISGTIGGCLVLYFIFIYCGKKRGILG</sequence>
<proteinExistence type="inferred from homology"/>
<dbReference type="Proteomes" id="UP000195402">
    <property type="component" value="Unassembled WGS sequence"/>
</dbReference>
<keyword evidence="2" id="KW-0472">Membrane</keyword>
<protein>
    <submittedName>
        <fullName evidence="3">Magnesium transporter MRS2/LPE10</fullName>
    </submittedName>
</protein>
<feature type="transmembrane region" description="Helical" evidence="2">
    <location>
        <begin position="73"/>
        <end position="95"/>
    </location>
</feature>
<comment type="similarity">
    <text evidence="1">Belongs to the CorA metal ion transporter (MIT) (TC 1.A.35.5) family.</text>
</comment>
<organism evidence="3 4">
    <name type="scientific">Macleaya cordata</name>
    <name type="common">Five-seeded plume-poppy</name>
    <name type="synonym">Bocconia cordata</name>
    <dbReference type="NCBI Taxonomy" id="56857"/>
    <lineage>
        <taxon>Eukaryota</taxon>
        <taxon>Viridiplantae</taxon>
        <taxon>Streptophyta</taxon>
        <taxon>Embryophyta</taxon>
        <taxon>Tracheophyta</taxon>
        <taxon>Spermatophyta</taxon>
        <taxon>Magnoliopsida</taxon>
        <taxon>Ranunculales</taxon>
        <taxon>Papaveraceae</taxon>
        <taxon>Papaveroideae</taxon>
        <taxon>Macleaya</taxon>
    </lineage>
</organism>
<evidence type="ECO:0000256" key="1">
    <source>
        <dbReference type="ARBA" id="ARBA00007535"/>
    </source>
</evidence>
<keyword evidence="2" id="KW-1133">Transmembrane helix</keyword>
<dbReference type="STRING" id="56857.A0A200Q1V7"/>
<evidence type="ECO:0000256" key="2">
    <source>
        <dbReference type="SAM" id="Phobius"/>
    </source>
</evidence>
<feature type="transmembrane region" description="Helical" evidence="2">
    <location>
        <begin position="28"/>
        <end position="53"/>
    </location>
</feature>
<comment type="caution">
    <text evidence="3">The sequence shown here is derived from an EMBL/GenBank/DDBJ whole genome shotgun (WGS) entry which is preliminary data.</text>
</comment>
<accession>A0A200Q1V7</accession>
<evidence type="ECO:0000313" key="4">
    <source>
        <dbReference type="Proteomes" id="UP000195402"/>
    </source>
</evidence>
<dbReference type="PANTHER" id="PTHR13890">
    <property type="entry name" value="RNA SPLICING PROTEIN MRS2, MITOCHONDRIAL"/>
    <property type="match status" value="1"/>
</dbReference>
<dbReference type="PANTHER" id="PTHR13890:SF29">
    <property type="entry name" value="MAGNESIUM TRANSPORTER MRS2-F"/>
    <property type="match status" value="1"/>
</dbReference>
<dbReference type="InterPro" id="IPR039204">
    <property type="entry name" value="MRS2-like"/>
</dbReference>